<dbReference type="RefSeq" id="WP_269423354.1">
    <property type="nucleotide sequence ID" value="NZ_JAPWGY010000003.1"/>
</dbReference>
<comment type="catalytic activity">
    <reaction evidence="13 14 15">
        <text>protoporphyrinogen IX + 3 A = protoporphyrin IX + 3 AH2</text>
        <dbReference type="Rhea" id="RHEA:62000"/>
        <dbReference type="ChEBI" id="CHEBI:13193"/>
        <dbReference type="ChEBI" id="CHEBI:17499"/>
        <dbReference type="ChEBI" id="CHEBI:57306"/>
        <dbReference type="ChEBI" id="CHEBI:57307"/>
    </reaction>
</comment>
<feature type="transmembrane region" description="Helical" evidence="14">
    <location>
        <begin position="126"/>
        <end position="144"/>
    </location>
</feature>
<feature type="transmembrane region" description="Helical" evidence="14">
    <location>
        <begin position="14"/>
        <end position="36"/>
    </location>
</feature>
<sequence length="147" mass="17002">MGGFLGDFYLWVKAIHIMAVISWMAGLFYLPRLFVYHTQVPTGSERSEIFKVMERKLFRFIMTPAMAATWIFGILLVLNIEAYREGWFHGKLVCLLGMQAFHGMSSKWMKNFQSDINVKSEKFFRLANEVPTLLMIAIVILAVVKPF</sequence>
<comment type="cofactor">
    <cofactor evidence="14 15">
        <name>heme b</name>
        <dbReference type="ChEBI" id="CHEBI:60344"/>
    </cofactor>
    <text evidence="14 15">Binds 1 heme b (iron(II)-protoporphyrin IX) group per subunit.</text>
</comment>
<evidence type="ECO:0000256" key="8">
    <source>
        <dbReference type="ARBA" id="ARBA00022723"/>
    </source>
</evidence>
<accession>A0ABT4LJ94</accession>
<dbReference type="Pfam" id="PF03653">
    <property type="entry name" value="UPF0093"/>
    <property type="match status" value="1"/>
</dbReference>
<reference evidence="16" key="1">
    <citation type="submission" date="2022-12" db="EMBL/GenBank/DDBJ databases">
        <title>Bacterial isolates from different developmental stages of Nematostella vectensis.</title>
        <authorList>
            <person name="Fraune S."/>
        </authorList>
    </citation>
    <scope>NUCLEOTIDE SEQUENCE</scope>
    <source>
        <strain evidence="16">G21630-S1</strain>
    </source>
</reference>
<keyword evidence="5 14" id="KW-1003">Cell membrane</keyword>
<keyword evidence="6 14" id="KW-0349">Heme</keyword>
<dbReference type="PANTHER" id="PTHR40255:SF1">
    <property type="entry name" value="PROTOPORPHYRINOGEN IX OXIDASE"/>
    <property type="match status" value="1"/>
</dbReference>
<comment type="similarity">
    <text evidence="3 14 15">Belongs to the HemJ family.</text>
</comment>
<evidence type="ECO:0000256" key="9">
    <source>
        <dbReference type="ARBA" id="ARBA00022989"/>
    </source>
</evidence>
<evidence type="ECO:0000256" key="13">
    <source>
        <dbReference type="ARBA" id="ARBA00048390"/>
    </source>
</evidence>
<keyword evidence="11 14" id="KW-0408">Iron</keyword>
<evidence type="ECO:0000256" key="11">
    <source>
        <dbReference type="ARBA" id="ARBA00023004"/>
    </source>
</evidence>
<dbReference type="EMBL" id="JAPWGY010000003">
    <property type="protein sequence ID" value="MCZ4281180.1"/>
    <property type="molecule type" value="Genomic_DNA"/>
</dbReference>
<evidence type="ECO:0000256" key="2">
    <source>
        <dbReference type="ARBA" id="ARBA00005073"/>
    </source>
</evidence>
<keyword evidence="7 14" id="KW-0812">Transmembrane</keyword>
<organism evidence="16 17">
    <name type="scientific">Kiloniella laminariae</name>
    <dbReference type="NCBI Taxonomy" id="454162"/>
    <lineage>
        <taxon>Bacteria</taxon>
        <taxon>Pseudomonadati</taxon>
        <taxon>Pseudomonadota</taxon>
        <taxon>Alphaproteobacteria</taxon>
        <taxon>Rhodospirillales</taxon>
        <taxon>Kiloniellaceae</taxon>
        <taxon>Kiloniella</taxon>
    </lineage>
</organism>
<comment type="subunit">
    <text evidence="14">Homodimer.</text>
</comment>
<feature type="binding site" description="axial binding residue" evidence="14">
    <location>
        <position position="91"/>
    </location>
    <ligand>
        <name>heme</name>
        <dbReference type="ChEBI" id="CHEBI:30413"/>
    </ligand>
    <ligandPart>
        <name>Fe</name>
        <dbReference type="ChEBI" id="CHEBI:18248"/>
    </ligandPart>
</feature>
<keyword evidence="12 14" id="KW-0472">Membrane</keyword>
<evidence type="ECO:0000256" key="12">
    <source>
        <dbReference type="ARBA" id="ARBA00023136"/>
    </source>
</evidence>
<comment type="caution">
    <text evidence="16">The sequence shown here is derived from an EMBL/GenBank/DDBJ whole genome shotgun (WGS) entry which is preliminary data.</text>
</comment>
<evidence type="ECO:0000256" key="3">
    <source>
        <dbReference type="ARBA" id="ARBA00006501"/>
    </source>
</evidence>
<evidence type="ECO:0000256" key="6">
    <source>
        <dbReference type="ARBA" id="ARBA00022617"/>
    </source>
</evidence>
<feature type="binding site" description="axial binding residue" evidence="14">
    <location>
        <position position="16"/>
    </location>
    <ligand>
        <name>heme</name>
        <dbReference type="ChEBI" id="CHEBI:30413"/>
    </ligand>
    <ligandPart>
        <name>Fe</name>
        <dbReference type="ChEBI" id="CHEBI:18248"/>
    </ligandPart>
</feature>
<evidence type="ECO:0000313" key="17">
    <source>
        <dbReference type="Proteomes" id="UP001069802"/>
    </source>
</evidence>
<dbReference type="HAMAP" id="MF_02239">
    <property type="entry name" value="HemJ"/>
    <property type="match status" value="1"/>
</dbReference>
<dbReference type="EC" id="1.3.99.-" evidence="14 15"/>
<evidence type="ECO:0000256" key="1">
    <source>
        <dbReference type="ARBA" id="ARBA00004651"/>
    </source>
</evidence>
<dbReference type="InterPro" id="IPR005265">
    <property type="entry name" value="HemJ-like"/>
</dbReference>
<keyword evidence="17" id="KW-1185">Reference proteome</keyword>
<name>A0ABT4LJ94_9PROT</name>
<feature type="transmembrane region" description="Helical" evidence="14">
    <location>
        <begin position="86"/>
        <end position="105"/>
    </location>
</feature>
<comment type="function">
    <text evidence="14 15">Catalyzes the oxidation of protoporphyrinogen IX to protoporphyrin IX.</text>
</comment>
<evidence type="ECO:0000256" key="10">
    <source>
        <dbReference type="ARBA" id="ARBA00023002"/>
    </source>
</evidence>
<keyword evidence="8 14" id="KW-0479">Metal-binding</keyword>
<comment type="pathway">
    <text evidence="2 14 15">Porphyrin-containing compound metabolism; protoporphyrin-IX biosynthesis; protoporphyrin-IX from protoporphyrinogen-IX: step 1/1.</text>
</comment>
<evidence type="ECO:0000256" key="15">
    <source>
        <dbReference type="PIRNR" id="PIRNR004638"/>
    </source>
</evidence>
<keyword evidence="9 14" id="KW-1133">Transmembrane helix</keyword>
<comment type="subcellular location">
    <subcellularLocation>
        <location evidence="1 14">Cell membrane</location>
        <topology evidence="1 14">Multi-pass membrane protein</topology>
    </subcellularLocation>
</comment>
<evidence type="ECO:0000256" key="7">
    <source>
        <dbReference type="ARBA" id="ARBA00022692"/>
    </source>
</evidence>
<feature type="transmembrane region" description="Helical" evidence="14">
    <location>
        <begin position="57"/>
        <end position="80"/>
    </location>
</feature>
<evidence type="ECO:0000256" key="14">
    <source>
        <dbReference type="HAMAP-Rule" id="MF_02239"/>
    </source>
</evidence>
<proteinExistence type="inferred from homology"/>
<dbReference type="PANTHER" id="PTHR40255">
    <property type="entry name" value="UPF0093 MEMBRANE PROTEIN SLR1790"/>
    <property type="match status" value="1"/>
</dbReference>
<evidence type="ECO:0000313" key="16">
    <source>
        <dbReference type="EMBL" id="MCZ4281180.1"/>
    </source>
</evidence>
<dbReference type="PIRSF" id="PIRSF004638">
    <property type="entry name" value="UCP004638"/>
    <property type="match status" value="1"/>
</dbReference>
<dbReference type="NCBIfam" id="TIGR00701">
    <property type="entry name" value="protoporphyrinogen oxidase HemJ"/>
    <property type="match status" value="1"/>
</dbReference>
<dbReference type="Proteomes" id="UP001069802">
    <property type="component" value="Unassembled WGS sequence"/>
</dbReference>
<protein>
    <recommendedName>
        <fullName evidence="4 14">Protoporphyrinogen IX oxidase</fullName>
        <shortName evidence="14">PPO</shortName>
        <ecNumber evidence="14 15">1.3.99.-</ecNumber>
    </recommendedName>
</protein>
<keyword evidence="10 14" id="KW-0560">Oxidoreductase</keyword>
<evidence type="ECO:0000256" key="5">
    <source>
        <dbReference type="ARBA" id="ARBA00022475"/>
    </source>
</evidence>
<gene>
    <name evidence="16" type="primary">hemJ</name>
    <name evidence="16" type="ORF">O4H49_10355</name>
</gene>
<evidence type="ECO:0000256" key="4">
    <source>
        <dbReference type="ARBA" id="ARBA00017504"/>
    </source>
</evidence>